<comment type="subcellular location">
    <subcellularLocation>
        <location evidence="1">Cell membrane</location>
        <topology evidence="1">Multi-pass membrane protein</topology>
    </subcellularLocation>
</comment>
<dbReference type="Proteomes" id="UP001183414">
    <property type="component" value="Unassembled WGS sequence"/>
</dbReference>
<organism evidence="9 10">
    <name type="scientific">Streptomyces hazeniae</name>
    <dbReference type="NCBI Taxonomy" id="3075538"/>
    <lineage>
        <taxon>Bacteria</taxon>
        <taxon>Bacillati</taxon>
        <taxon>Actinomycetota</taxon>
        <taxon>Actinomycetes</taxon>
        <taxon>Kitasatosporales</taxon>
        <taxon>Streptomycetaceae</taxon>
        <taxon>Streptomyces</taxon>
    </lineage>
</organism>
<evidence type="ECO:0000256" key="2">
    <source>
        <dbReference type="ARBA" id="ARBA00022475"/>
    </source>
</evidence>
<keyword evidence="4 7" id="KW-1133">Transmembrane helix</keyword>
<feature type="domain" description="ABC3 transporter permease C-terminal" evidence="8">
    <location>
        <begin position="645"/>
        <end position="762"/>
    </location>
</feature>
<dbReference type="Pfam" id="PF02687">
    <property type="entry name" value="FtsX"/>
    <property type="match status" value="2"/>
</dbReference>
<dbReference type="RefSeq" id="WP_311675352.1">
    <property type="nucleotide sequence ID" value="NZ_JAVREQ010000024.1"/>
</dbReference>
<sequence>MRATLRWAHADLRAHRGQTLFTVLTTAGIIASLVLAAALFSYATNPWERVFTQTRGAHVWLHTTADAPAGELVFLDGVRDAAGSYPTTRTSAEARGVRAGVELRSADATEPRVARPQITAGDWLDPGDPDGIVLERSLAEALWVEPGDALTFPGGQAADGPQTLEVVGVAETAELHYRPGEQPGIAWALPDAFARTAVEGRGGQAVGLRLKQPEDLDFLVQRAVTVLGADQVTQVTKWQEARADAEDGYRLLGLVFGIFGFGALLAGALVASGAISTRIRGQLRDISVLKAIGFTPGQVVRVFLAQHLGMALLAVAVGTGLTLALGPHIPGRIGEAMSVWHQLPGHLLLLAGIPAGAVLVIVVATTLAAWRAGRVPPVPASRAALPSAGPVTPLTRRFLGMSFSSTVLLGWRGAFPRRARAVTAVARLTVPLTLITIALSVWTTIDRFQEAPGSIGLPAALTARSAQGGELGPQETRRLLAEHREVEAVHPGAEVAALVPGQTGTITLRGLGTQEDPYPFTLAEGEYPDGPDEAVAGQGLMDLLQVEIGDWVRMTVEGRPQILHLVGRSLEPEDGGKVVSTSLDTLRERDAELRPEFSLLLLEPGADPRAVSSQLAENAPGGLEIWEVPNPADGLAPALWGIAGLVTVLALIGLTELLTSIGSFVRDRSRDLLALRAIGLTPRQISGVIVASAGFISLAAALIGTTLGVLLSGWLIDLQGAMSGIGSGIAALPSFWTLLALAAAAVCGAVAAAALPAARITRRRLADSLSATL</sequence>
<accession>A0ABU2NZI6</accession>
<dbReference type="PANTHER" id="PTHR30572:SF4">
    <property type="entry name" value="ABC TRANSPORTER PERMEASE YTRF"/>
    <property type="match status" value="1"/>
</dbReference>
<proteinExistence type="inferred from homology"/>
<evidence type="ECO:0000313" key="9">
    <source>
        <dbReference type="EMBL" id="MDT0381638.1"/>
    </source>
</evidence>
<keyword evidence="10" id="KW-1185">Reference proteome</keyword>
<feature type="domain" description="ABC3 transporter permease C-terminal" evidence="8">
    <location>
        <begin position="258"/>
        <end position="377"/>
    </location>
</feature>
<evidence type="ECO:0000313" key="10">
    <source>
        <dbReference type="Proteomes" id="UP001183414"/>
    </source>
</evidence>
<reference evidence="10" key="1">
    <citation type="submission" date="2023-07" db="EMBL/GenBank/DDBJ databases">
        <title>30 novel species of actinomycetes from the DSMZ collection.</title>
        <authorList>
            <person name="Nouioui I."/>
        </authorList>
    </citation>
    <scope>NUCLEOTIDE SEQUENCE [LARGE SCALE GENOMIC DNA]</scope>
    <source>
        <strain evidence="10">DSM 42041</strain>
    </source>
</reference>
<feature type="transmembrane region" description="Helical" evidence="7">
    <location>
        <begin position="20"/>
        <end position="43"/>
    </location>
</feature>
<evidence type="ECO:0000256" key="5">
    <source>
        <dbReference type="ARBA" id="ARBA00023136"/>
    </source>
</evidence>
<comment type="caution">
    <text evidence="9">The sequence shown here is derived from an EMBL/GenBank/DDBJ whole genome shotgun (WGS) entry which is preliminary data.</text>
</comment>
<gene>
    <name evidence="9" type="ORF">RM572_23030</name>
</gene>
<evidence type="ECO:0000259" key="8">
    <source>
        <dbReference type="Pfam" id="PF02687"/>
    </source>
</evidence>
<evidence type="ECO:0000256" key="1">
    <source>
        <dbReference type="ARBA" id="ARBA00004651"/>
    </source>
</evidence>
<dbReference type="EMBL" id="JAVREQ010000024">
    <property type="protein sequence ID" value="MDT0381638.1"/>
    <property type="molecule type" value="Genomic_DNA"/>
</dbReference>
<dbReference type="InterPro" id="IPR003838">
    <property type="entry name" value="ABC3_permease_C"/>
</dbReference>
<dbReference type="InterPro" id="IPR050250">
    <property type="entry name" value="Macrolide_Exporter_MacB"/>
</dbReference>
<feature type="transmembrane region" description="Helical" evidence="7">
    <location>
        <begin position="251"/>
        <end position="275"/>
    </location>
</feature>
<name>A0ABU2NZI6_9ACTN</name>
<keyword evidence="3 7" id="KW-0812">Transmembrane</keyword>
<evidence type="ECO:0000256" key="6">
    <source>
        <dbReference type="ARBA" id="ARBA00038076"/>
    </source>
</evidence>
<protein>
    <submittedName>
        <fullName evidence="9">FtsX-like permease family protein</fullName>
    </submittedName>
</protein>
<feature type="transmembrane region" description="Helical" evidence="7">
    <location>
        <begin position="424"/>
        <end position="445"/>
    </location>
</feature>
<dbReference type="PANTHER" id="PTHR30572">
    <property type="entry name" value="MEMBRANE COMPONENT OF TRANSPORTER-RELATED"/>
    <property type="match status" value="1"/>
</dbReference>
<comment type="similarity">
    <text evidence="6">Belongs to the ABC-4 integral membrane protein family.</text>
</comment>
<evidence type="ECO:0000256" key="4">
    <source>
        <dbReference type="ARBA" id="ARBA00022989"/>
    </source>
</evidence>
<feature type="transmembrane region" description="Helical" evidence="7">
    <location>
        <begin position="685"/>
        <end position="715"/>
    </location>
</feature>
<evidence type="ECO:0000256" key="3">
    <source>
        <dbReference type="ARBA" id="ARBA00022692"/>
    </source>
</evidence>
<keyword evidence="2" id="KW-1003">Cell membrane</keyword>
<feature type="transmembrane region" description="Helical" evidence="7">
    <location>
        <begin position="735"/>
        <end position="755"/>
    </location>
</feature>
<feature type="transmembrane region" description="Helical" evidence="7">
    <location>
        <begin position="304"/>
        <end position="326"/>
    </location>
</feature>
<feature type="transmembrane region" description="Helical" evidence="7">
    <location>
        <begin position="347"/>
        <end position="370"/>
    </location>
</feature>
<evidence type="ECO:0000256" key="7">
    <source>
        <dbReference type="SAM" id="Phobius"/>
    </source>
</evidence>
<keyword evidence="5 7" id="KW-0472">Membrane</keyword>
<feature type="transmembrane region" description="Helical" evidence="7">
    <location>
        <begin position="638"/>
        <end position="665"/>
    </location>
</feature>